<sequence>MVLIKHHKMPLDFYLLWPSKSASQTVRNTAALSHC</sequence>
<proteinExistence type="predicted"/>
<dbReference type="AlphaFoldDB" id="A0A0E9TXM9"/>
<name>A0A0E9TXM9_ANGAN</name>
<protein>
    <submittedName>
        <fullName evidence="1">Uncharacterized protein</fullName>
    </submittedName>
</protein>
<organism evidence="1">
    <name type="scientific">Anguilla anguilla</name>
    <name type="common">European freshwater eel</name>
    <name type="synonym">Muraena anguilla</name>
    <dbReference type="NCBI Taxonomy" id="7936"/>
    <lineage>
        <taxon>Eukaryota</taxon>
        <taxon>Metazoa</taxon>
        <taxon>Chordata</taxon>
        <taxon>Craniata</taxon>
        <taxon>Vertebrata</taxon>
        <taxon>Euteleostomi</taxon>
        <taxon>Actinopterygii</taxon>
        <taxon>Neopterygii</taxon>
        <taxon>Teleostei</taxon>
        <taxon>Anguilliformes</taxon>
        <taxon>Anguillidae</taxon>
        <taxon>Anguilla</taxon>
    </lineage>
</organism>
<accession>A0A0E9TXM9</accession>
<evidence type="ECO:0000313" key="1">
    <source>
        <dbReference type="EMBL" id="JAH57700.1"/>
    </source>
</evidence>
<reference evidence="1" key="2">
    <citation type="journal article" date="2015" name="Fish Shellfish Immunol.">
        <title>Early steps in the European eel (Anguilla anguilla)-Vibrio vulnificus interaction in the gills: Role of the RtxA13 toxin.</title>
        <authorList>
            <person name="Callol A."/>
            <person name="Pajuelo D."/>
            <person name="Ebbesson L."/>
            <person name="Teles M."/>
            <person name="MacKenzie S."/>
            <person name="Amaro C."/>
        </authorList>
    </citation>
    <scope>NUCLEOTIDE SEQUENCE</scope>
</reference>
<dbReference type="EMBL" id="GBXM01050877">
    <property type="protein sequence ID" value="JAH57700.1"/>
    <property type="molecule type" value="Transcribed_RNA"/>
</dbReference>
<reference evidence="1" key="1">
    <citation type="submission" date="2014-11" db="EMBL/GenBank/DDBJ databases">
        <authorList>
            <person name="Amaro Gonzalez C."/>
        </authorList>
    </citation>
    <scope>NUCLEOTIDE SEQUENCE</scope>
</reference>